<dbReference type="Proteomes" id="UP000006565">
    <property type="component" value="Chromosome"/>
</dbReference>
<name>E1RE89_METP4</name>
<sequence precursor="true">MKKLLPVLVILFAVFLVSPVMANETMGRYSYIQVESVAIDVIDLDEATFNVTYQVDDNVDFLVLLLGKNDLKQKLCEIFDLDSCSFESVGMNHASFASDIHSYNYGEGTYWFPEMTFKTEIPNLTIKAQDSSKTFESVQEFPGIGYFYEAP</sequence>
<evidence type="ECO:0000313" key="1">
    <source>
        <dbReference type="EMBL" id="ADN36052.1"/>
    </source>
</evidence>
<keyword evidence="2" id="KW-1185">Reference proteome</keyword>
<evidence type="ECO:0000313" key="2">
    <source>
        <dbReference type="Proteomes" id="UP000006565"/>
    </source>
</evidence>
<dbReference type="eggNOG" id="arCOG03480">
    <property type="taxonomic scope" value="Archaea"/>
</dbReference>
<proteinExistence type="predicted"/>
<dbReference type="OrthoDB" id="117759at2157"/>
<organism evidence="1 2">
    <name type="scientific">Methanolacinia petrolearia (strain DSM 11571 / OCM 486 / SEBR 4847)</name>
    <name type="common">Methanoplanus petrolearius</name>
    <dbReference type="NCBI Taxonomy" id="679926"/>
    <lineage>
        <taxon>Archaea</taxon>
        <taxon>Methanobacteriati</taxon>
        <taxon>Methanobacteriota</taxon>
        <taxon>Stenosarchaea group</taxon>
        <taxon>Methanomicrobia</taxon>
        <taxon>Methanomicrobiales</taxon>
        <taxon>Methanomicrobiaceae</taxon>
        <taxon>Methanolacinia</taxon>
    </lineage>
</organism>
<dbReference type="HOGENOM" id="CLU_1763892_0_0_2"/>
<dbReference type="RefSeq" id="WP_013329229.1">
    <property type="nucleotide sequence ID" value="NC_014507.1"/>
</dbReference>
<dbReference type="STRING" id="679926.Mpet_1292"/>
<protein>
    <submittedName>
        <fullName evidence="1">Uncharacterized protein</fullName>
    </submittedName>
</protein>
<dbReference type="AlphaFoldDB" id="E1RE89"/>
<dbReference type="KEGG" id="mpi:Mpet_1292"/>
<dbReference type="GeneID" id="9743758"/>
<reference evidence="1 2" key="1">
    <citation type="journal article" date="2010" name="Stand. Genomic Sci.">
        <title>Complete genome sequence of Methanoplanus petrolearius type strain (SEBR 4847).</title>
        <authorList>
            <person name="Brambilla E."/>
            <person name="Djao O.D."/>
            <person name="Daligault H."/>
            <person name="Lapidus A."/>
            <person name="Lucas S."/>
            <person name="Hammon N."/>
            <person name="Nolan M."/>
            <person name="Tice H."/>
            <person name="Cheng J.F."/>
            <person name="Han C."/>
            <person name="Tapia R."/>
            <person name="Goodwin L."/>
            <person name="Pitluck S."/>
            <person name="Liolios K."/>
            <person name="Ivanova N."/>
            <person name="Mavromatis K."/>
            <person name="Mikhailova N."/>
            <person name="Pati A."/>
            <person name="Chen A."/>
            <person name="Palaniappan K."/>
            <person name="Land M."/>
            <person name="Hauser L."/>
            <person name="Chang Y.J."/>
            <person name="Jeffries C.D."/>
            <person name="Rohde M."/>
            <person name="Spring S."/>
            <person name="Sikorski J."/>
            <person name="Goker M."/>
            <person name="Woyke T."/>
            <person name="Bristow J."/>
            <person name="Eisen J.A."/>
            <person name="Markowitz V."/>
            <person name="Hugenholtz P."/>
            <person name="Kyrpides N.C."/>
            <person name="Klenk H.P."/>
        </authorList>
    </citation>
    <scope>NUCLEOTIDE SEQUENCE [LARGE SCALE GENOMIC DNA]</scope>
    <source>
        <strain evidence="2">DSM 11571 / OCM 486 / SEBR 4847</strain>
    </source>
</reference>
<dbReference type="EMBL" id="CP002117">
    <property type="protein sequence ID" value="ADN36052.1"/>
    <property type="molecule type" value="Genomic_DNA"/>
</dbReference>
<accession>E1RE89</accession>
<gene>
    <name evidence="1" type="ordered locus">Mpet_1292</name>
</gene>